<dbReference type="Proteomes" id="UP000199086">
    <property type="component" value="Unassembled WGS sequence"/>
</dbReference>
<name>A0A1G6HSI9_9ACTN</name>
<dbReference type="STRING" id="1577474.GA0111570_11276"/>
<sequence>MTDDPMDREDDVEQAVIVGLRRAPLPPMPEQVREQLDAALRDAQLRRETGECAQDHTEAVVAAALRTATGTFGPNPIGRKTAPGRRRTPRTIGA</sequence>
<evidence type="ECO:0000313" key="3">
    <source>
        <dbReference type="Proteomes" id="UP000199086"/>
    </source>
</evidence>
<proteinExistence type="predicted"/>
<feature type="compositionally biased region" description="Basic residues" evidence="1">
    <location>
        <begin position="82"/>
        <end position="94"/>
    </location>
</feature>
<dbReference type="AlphaFoldDB" id="A0A1G6HSI9"/>
<keyword evidence="3" id="KW-1185">Reference proteome</keyword>
<dbReference type="RefSeq" id="WP_139283279.1">
    <property type="nucleotide sequence ID" value="NZ_FMYF01000012.1"/>
</dbReference>
<gene>
    <name evidence="2" type="ORF">GA0111570_11276</name>
</gene>
<accession>A0A1G6HSI9</accession>
<dbReference type="EMBL" id="FMYF01000012">
    <property type="protein sequence ID" value="SDB97192.1"/>
    <property type="molecule type" value="Genomic_DNA"/>
</dbReference>
<evidence type="ECO:0000256" key="1">
    <source>
        <dbReference type="SAM" id="MobiDB-lite"/>
    </source>
</evidence>
<evidence type="ECO:0000313" key="2">
    <source>
        <dbReference type="EMBL" id="SDB97192.1"/>
    </source>
</evidence>
<organism evidence="2 3">
    <name type="scientific">Raineyella antarctica</name>
    <dbReference type="NCBI Taxonomy" id="1577474"/>
    <lineage>
        <taxon>Bacteria</taxon>
        <taxon>Bacillati</taxon>
        <taxon>Actinomycetota</taxon>
        <taxon>Actinomycetes</taxon>
        <taxon>Propionibacteriales</taxon>
        <taxon>Propionibacteriaceae</taxon>
        <taxon>Raineyella</taxon>
    </lineage>
</organism>
<feature type="region of interest" description="Disordered" evidence="1">
    <location>
        <begin position="69"/>
        <end position="94"/>
    </location>
</feature>
<protein>
    <submittedName>
        <fullName evidence="2">Uncharacterized protein</fullName>
    </submittedName>
</protein>
<reference evidence="2 3" key="1">
    <citation type="submission" date="2016-06" db="EMBL/GenBank/DDBJ databases">
        <authorList>
            <person name="Olsen C.W."/>
            <person name="Carey S."/>
            <person name="Hinshaw L."/>
            <person name="Karasin A.I."/>
        </authorList>
    </citation>
    <scope>NUCLEOTIDE SEQUENCE [LARGE SCALE GENOMIC DNA]</scope>
    <source>
        <strain evidence="2 3">LZ-22</strain>
    </source>
</reference>